<reference evidence="1 2" key="1">
    <citation type="submission" date="2016-10" db="EMBL/GenBank/DDBJ databases">
        <authorList>
            <person name="de Groot N.N."/>
        </authorList>
    </citation>
    <scope>NUCLEOTIDE SEQUENCE [LARGE SCALE GENOMIC DNA]</scope>
    <source>
        <strain evidence="1 2">DSM 10495</strain>
    </source>
</reference>
<organism evidence="1 2">
    <name type="scientific">Arthrobacter woluwensis</name>
    <dbReference type="NCBI Taxonomy" id="156980"/>
    <lineage>
        <taxon>Bacteria</taxon>
        <taxon>Bacillati</taxon>
        <taxon>Actinomycetota</taxon>
        <taxon>Actinomycetes</taxon>
        <taxon>Micrococcales</taxon>
        <taxon>Micrococcaceae</taxon>
        <taxon>Arthrobacter</taxon>
    </lineage>
</organism>
<keyword evidence="2" id="KW-1185">Reference proteome</keyword>
<proteinExistence type="predicted"/>
<protein>
    <recommendedName>
        <fullName evidence="3">Polyketide cyclase / dehydrase and lipid transport</fullName>
    </recommendedName>
</protein>
<sequence length="166" mass="18072">MTPRLFDLRSTWHLPAPVDEVWDVLTALDLRPGEPVWWPGCTVAAPLTTTSPSDDPATADLTDIIAHLRFRTLLGYSLTVSIHPTLAVTHRKLVFEAQGDLEGDGDIVLTAESAGSGTRMDIRWTVRPTLRWMNVLSPVAARVFMAAHAHTMRKGEQGLAAALAPG</sequence>
<evidence type="ECO:0008006" key="3">
    <source>
        <dbReference type="Google" id="ProtNLM"/>
    </source>
</evidence>
<dbReference type="AlphaFoldDB" id="A0A1H4PWR9"/>
<evidence type="ECO:0000313" key="2">
    <source>
        <dbReference type="Proteomes" id="UP000182652"/>
    </source>
</evidence>
<gene>
    <name evidence="1" type="ORF">SAMN04489745_2111</name>
</gene>
<dbReference type="EMBL" id="FNSN01000003">
    <property type="protein sequence ID" value="SEC11704.1"/>
    <property type="molecule type" value="Genomic_DNA"/>
</dbReference>
<name>A0A1H4PWR9_9MICC</name>
<accession>A0A1H4PWR9</accession>
<dbReference type="Gene3D" id="3.30.530.20">
    <property type="match status" value="1"/>
</dbReference>
<dbReference type="Proteomes" id="UP000182652">
    <property type="component" value="Unassembled WGS sequence"/>
</dbReference>
<dbReference type="SUPFAM" id="SSF55961">
    <property type="entry name" value="Bet v1-like"/>
    <property type="match status" value="1"/>
</dbReference>
<evidence type="ECO:0000313" key="1">
    <source>
        <dbReference type="EMBL" id="SEC11704.1"/>
    </source>
</evidence>
<dbReference type="InterPro" id="IPR023393">
    <property type="entry name" value="START-like_dom_sf"/>
</dbReference>
<dbReference type="RefSeq" id="WP_066212438.1">
    <property type="nucleotide sequence ID" value="NZ_FNSN01000003.1"/>
</dbReference>